<evidence type="ECO:0000256" key="1">
    <source>
        <dbReference type="ARBA" id="ARBA00022490"/>
    </source>
</evidence>
<dbReference type="UniPathway" id="UPA00219"/>
<dbReference type="InterPro" id="IPR013221">
    <property type="entry name" value="Mur_ligase_cen"/>
</dbReference>
<evidence type="ECO:0000256" key="3">
    <source>
        <dbReference type="ARBA" id="ARBA00022618"/>
    </source>
</evidence>
<dbReference type="GO" id="GO:0051301">
    <property type="term" value="P:cell division"/>
    <property type="evidence" value="ECO:0007669"/>
    <property type="project" value="UniProtKB-KW"/>
</dbReference>
<keyword evidence="5 10" id="KW-0067">ATP-binding</keyword>
<evidence type="ECO:0000256" key="9">
    <source>
        <dbReference type="ARBA" id="ARBA00023316"/>
    </source>
</evidence>
<dbReference type="GO" id="GO:0008766">
    <property type="term" value="F:UDP-N-acetylmuramoylalanyl-D-glutamyl-2,6-diaminopimelate-D-alanyl-D-alanine ligase activity"/>
    <property type="evidence" value="ECO:0007669"/>
    <property type="project" value="RHEA"/>
</dbReference>
<dbReference type="GO" id="GO:0009252">
    <property type="term" value="P:peptidoglycan biosynthetic process"/>
    <property type="evidence" value="ECO:0007669"/>
    <property type="project" value="UniProtKB-UniRule"/>
</dbReference>
<keyword evidence="8 10" id="KW-0131">Cell cycle</keyword>
<evidence type="ECO:0000259" key="13">
    <source>
        <dbReference type="Pfam" id="PF02875"/>
    </source>
</evidence>
<dbReference type="InterPro" id="IPR051046">
    <property type="entry name" value="MurCDEF_CellWall_CoF430Synth"/>
</dbReference>
<evidence type="ECO:0000259" key="12">
    <source>
        <dbReference type="Pfam" id="PF01225"/>
    </source>
</evidence>
<accession>A0A0P7ZE28</accession>
<dbReference type="Pfam" id="PF08245">
    <property type="entry name" value="Mur_ligase_M"/>
    <property type="match status" value="1"/>
</dbReference>
<comment type="caution">
    <text evidence="15">The sequence shown here is derived from an EMBL/GenBank/DDBJ whole genome shotgun (WGS) entry which is preliminary data.</text>
</comment>
<dbReference type="Pfam" id="PF01225">
    <property type="entry name" value="Mur_ligase"/>
    <property type="match status" value="1"/>
</dbReference>
<dbReference type="Proteomes" id="UP000050416">
    <property type="component" value="Unassembled WGS sequence"/>
</dbReference>
<keyword evidence="1 10" id="KW-0963">Cytoplasm</keyword>
<comment type="function">
    <text evidence="10 11">Involved in cell wall formation. Catalyzes the final step in the synthesis of UDP-N-acetylmuramoyl-pentapeptide, the precursor of murein.</text>
</comment>
<dbReference type="GO" id="GO:0005737">
    <property type="term" value="C:cytoplasm"/>
    <property type="evidence" value="ECO:0007669"/>
    <property type="project" value="UniProtKB-SubCell"/>
</dbReference>
<comment type="catalytic activity">
    <reaction evidence="10 11">
        <text>D-alanyl-D-alanine + UDP-N-acetyl-alpha-D-muramoyl-L-alanyl-gamma-D-glutamyl-meso-2,6-diaminopimelate + ATP = UDP-N-acetyl-alpha-D-muramoyl-L-alanyl-gamma-D-glutamyl-meso-2,6-diaminopimeloyl-D-alanyl-D-alanine + ADP + phosphate + H(+)</text>
        <dbReference type="Rhea" id="RHEA:28374"/>
        <dbReference type="ChEBI" id="CHEBI:15378"/>
        <dbReference type="ChEBI" id="CHEBI:30616"/>
        <dbReference type="ChEBI" id="CHEBI:43474"/>
        <dbReference type="ChEBI" id="CHEBI:57822"/>
        <dbReference type="ChEBI" id="CHEBI:61386"/>
        <dbReference type="ChEBI" id="CHEBI:83905"/>
        <dbReference type="ChEBI" id="CHEBI:456216"/>
        <dbReference type="EC" id="6.3.2.10"/>
    </reaction>
</comment>
<evidence type="ECO:0000313" key="15">
    <source>
        <dbReference type="EMBL" id="KPQ27454.1"/>
    </source>
</evidence>
<dbReference type="InterPro" id="IPR005863">
    <property type="entry name" value="UDP-N-AcMur_synth"/>
</dbReference>
<evidence type="ECO:0000313" key="16">
    <source>
        <dbReference type="Proteomes" id="UP000050416"/>
    </source>
</evidence>
<evidence type="ECO:0000256" key="8">
    <source>
        <dbReference type="ARBA" id="ARBA00023306"/>
    </source>
</evidence>
<feature type="domain" description="Mur ligase C-terminal" evidence="13">
    <location>
        <begin position="324"/>
        <end position="443"/>
    </location>
</feature>
<dbReference type="NCBIfam" id="TIGR01143">
    <property type="entry name" value="murF"/>
    <property type="match status" value="1"/>
</dbReference>
<dbReference type="GO" id="GO:0071555">
    <property type="term" value="P:cell wall organization"/>
    <property type="evidence" value="ECO:0007669"/>
    <property type="project" value="UniProtKB-KW"/>
</dbReference>
<keyword evidence="6 10" id="KW-0133">Cell shape</keyword>
<sequence length="465" mass="47999">MMRAFSLAEAHEWLQAAVAGARADVESTTFSGVSTDSRSVGAGQLFVALRGERFDGHEFLARAQAQGAVAAVVDTTNSAVSMPQLVVPDTVNALAQLASANRNESCAQFVAITGSSGKTTVRQMTSAILAGMGSTLATEGNLNNHIGVPLTLFRLAPEHRYGAIELGASGLGEIAHTVAMVRPDVAILTNAGQAHLEGFGSYQNIVIAKGEIIDGVSSDGVVVLNHDDPAFGDWVERAGQRQVIGVSGSGHPDADYRAAVSKAAEQGFDVQVHGPDGWQCQVHIPLAGEHNIANGLMALAACRALGATDQQVVDGLRSVQAVKGRLEVLRPVAGFTLIDDSYNANPSSMKAAVDVLAGYPGIRMAVFGAMAELGPDTDALHRDVGAHAKARGIDRLLVVGAGGESYAAGFGAGAEIFQSHDQAVDAIVSGSQGPVTVLVKGSRSSAMDRVVEGIQTKVNKTCCSG</sequence>
<keyword evidence="3 10" id="KW-0132">Cell division</keyword>
<evidence type="ECO:0000256" key="2">
    <source>
        <dbReference type="ARBA" id="ARBA00022598"/>
    </source>
</evidence>
<dbReference type="HAMAP" id="MF_02019">
    <property type="entry name" value="MurF"/>
    <property type="match status" value="1"/>
</dbReference>
<dbReference type="PANTHER" id="PTHR43024:SF1">
    <property type="entry name" value="UDP-N-ACETYLMURAMOYL-TRIPEPTIDE--D-ALANYL-D-ALANINE LIGASE"/>
    <property type="match status" value="1"/>
</dbReference>
<evidence type="ECO:0000256" key="10">
    <source>
        <dbReference type="HAMAP-Rule" id="MF_02019"/>
    </source>
</evidence>
<dbReference type="SUPFAM" id="SSF53623">
    <property type="entry name" value="MurD-like peptide ligases, catalytic domain"/>
    <property type="match status" value="1"/>
</dbReference>
<dbReference type="InterPro" id="IPR036565">
    <property type="entry name" value="Mur-like_cat_sf"/>
</dbReference>
<dbReference type="InterPro" id="IPR000713">
    <property type="entry name" value="Mur_ligase_N"/>
</dbReference>
<organism evidence="15 16">
    <name type="scientific">Marinobacter excellens HL-55</name>
    <dbReference type="NCBI Taxonomy" id="1305731"/>
    <lineage>
        <taxon>Bacteria</taxon>
        <taxon>Pseudomonadati</taxon>
        <taxon>Pseudomonadota</taxon>
        <taxon>Gammaproteobacteria</taxon>
        <taxon>Pseudomonadales</taxon>
        <taxon>Marinobacteraceae</taxon>
        <taxon>Marinobacter</taxon>
    </lineage>
</organism>
<feature type="domain" description="Mur ligase central" evidence="14">
    <location>
        <begin position="112"/>
        <end position="302"/>
    </location>
</feature>
<dbReference type="STRING" id="1305731.GCA_000934705_02229"/>
<dbReference type="SUPFAM" id="SSF63418">
    <property type="entry name" value="MurE/MurF N-terminal domain"/>
    <property type="match status" value="1"/>
</dbReference>
<comment type="similarity">
    <text evidence="10">Belongs to the MurCDEF family. MurF subfamily.</text>
</comment>
<name>A0A0P7ZE28_9GAMM</name>
<evidence type="ECO:0000259" key="14">
    <source>
        <dbReference type="Pfam" id="PF08245"/>
    </source>
</evidence>
<dbReference type="Pfam" id="PF02875">
    <property type="entry name" value="Mur_ligase_C"/>
    <property type="match status" value="1"/>
</dbReference>
<dbReference type="EC" id="6.3.2.10" evidence="10 11"/>
<feature type="domain" description="Mur ligase N-terminal catalytic" evidence="12">
    <location>
        <begin position="30"/>
        <end position="101"/>
    </location>
</feature>
<dbReference type="SUPFAM" id="SSF53244">
    <property type="entry name" value="MurD-like peptide ligases, peptide-binding domain"/>
    <property type="match status" value="1"/>
</dbReference>
<dbReference type="InterPro" id="IPR035911">
    <property type="entry name" value="MurE/MurF_N"/>
</dbReference>
<evidence type="ECO:0000256" key="7">
    <source>
        <dbReference type="ARBA" id="ARBA00022984"/>
    </source>
</evidence>
<dbReference type="PANTHER" id="PTHR43024">
    <property type="entry name" value="UDP-N-ACETYLMURAMOYL-TRIPEPTIDE--D-ALANYL-D-ALANINE LIGASE"/>
    <property type="match status" value="1"/>
</dbReference>
<gene>
    <name evidence="10 15" type="primary">murF</name>
    <name evidence="15" type="ORF">HLUCCX14_14855</name>
</gene>
<evidence type="ECO:0000256" key="5">
    <source>
        <dbReference type="ARBA" id="ARBA00022840"/>
    </source>
</evidence>
<keyword evidence="9 10" id="KW-0961">Cell wall biogenesis/degradation</keyword>
<keyword evidence="7 10" id="KW-0573">Peptidoglycan synthesis</keyword>
<protein>
    <recommendedName>
        <fullName evidence="10 11">UDP-N-acetylmuramoyl-tripeptide--D-alanyl-D-alanine ligase</fullName>
        <ecNumber evidence="10 11">6.3.2.10</ecNumber>
    </recommendedName>
    <alternativeName>
        <fullName evidence="10">D-alanyl-D-alanine-adding enzyme</fullName>
    </alternativeName>
</protein>
<dbReference type="InterPro" id="IPR004101">
    <property type="entry name" value="Mur_ligase_C"/>
</dbReference>
<evidence type="ECO:0000256" key="4">
    <source>
        <dbReference type="ARBA" id="ARBA00022741"/>
    </source>
</evidence>
<evidence type="ECO:0000256" key="6">
    <source>
        <dbReference type="ARBA" id="ARBA00022960"/>
    </source>
</evidence>
<dbReference type="InterPro" id="IPR036615">
    <property type="entry name" value="Mur_ligase_C_dom_sf"/>
</dbReference>
<dbReference type="GO" id="GO:0008360">
    <property type="term" value="P:regulation of cell shape"/>
    <property type="evidence" value="ECO:0007669"/>
    <property type="project" value="UniProtKB-KW"/>
</dbReference>
<evidence type="ECO:0000256" key="11">
    <source>
        <dbReference type="RuleBase" id="RU004136"/>
    </source>
</evidence>
<dbReference type="AlphaFoldDB" id="A0A0P7ZE28"/>
<dbReference type="OrthoDB" id="9801978at2"/>
<comment type="pathway">
    <text evidence="10 11">Cell wall biogenesis; peptidoglycan biosynthesis.</text>
</comment>
<dbReference type="EMBL" id="LJZQ01000028">
    <property type="protein sequence ID" value="KPQ27454.1"/>
    <property type="molecule type" value="Genomic_DNA"/>
</dbReference>
<keyword evidence="2 10" id="KW-0436">Ligase</keyword>
<dbReference type="PATRIC" id="fig|1305731.5.peg.1734"/>
<reference evidence="15 16" key="1">
    <citation type="submission" date="2015-09" db="EMBL/GenBank/DDBJ databases">
        <title>Identification and resolution of microdiversity through metagenomic sequencing of parallel consortia.</title>
        <authorList>
            <person name="Nelson W.C."/>
            <person name="Romine M.F."/>
            <person name="Lindemann S.R."/>
        </authorList>
    </citation>
    <scope>NUCLEOTIDE SEQUENCE [LARGE SCALE GENOMIC DNA]</scope>
    <source>
        <strain evidence="15">HL-55</strain>
    </source>
</reference>
<dbReference type="GO" id="GO:0005524">
    <property type="term" value="F:ATP binding"/>
    <property type="evidence" value="ECO:0007669"/>
    <property type="project" value="UniProtKB-UniRule"/>
</dbReference>
<dbReference type="GO" id="GO:0047480">
    <property type="term" value="F:UDP-N-acetylmuramoyl-tripeptide-D-alanyl-D-alanine ligase activity"/>
    <property type="evidence" value="ECO:0007669"/>
    <property type="project" value="UniProtKB-UniRule"/>
</dbReference>
<dbReference type="Gene3D" id="3.90.190.20">
    <property type="entry name" value="Mur ligase, C-terminal domain"/>
    <property type="match status" value="1"/>
</dbReference>
<comment type="subcellular location">
    <subcellularLocation>
        <location evidence="10 11">Cytoplasm</location>
    </subcellularLocation>
</comment>
<dbReference type="Gene3D" id="3.40.1190.10">
    <property type="entry name" value="Mur-like, catalytic domain"/>
    <property type="match status" value="1"/>
</dbReference>
<proteinExistence type="inferred from homology"/>
<feature type="binding site" evidence="10">
    <location>
        <begin position="114"/>
        <end position="120"/>
    </location>
    <ligand>
        <name>ATP</name>
        <dbReference type="ChEBI" id="CHEBI:30616"/>
    </ligand>
</feature>
<dbReference type="Gene3D" id="3.40.1390.10">
    <property type="entry name" value="MurE/MurF, N-terminal domain"/>
    <property type="match status" value="1"/>
</dbReference>
<keyword evidence="4 10" id="KW-0547">Nucleotide-binding</keyword>